<protein>
    <submittedName>
        <fullName evidence="1">Bacteriophytochrome heme oxygenase BphO</fullName>
    </submittedName>
</protein>
<dbReference type="RefSeq" id="WP_023432929.1">
    <property type="nucleotide sequence ID" value="NZ_AWXZ01000037.1"/>
</dbReference>
<dbReference type="InterPro" id="IPR016084">
    <property type="entry name" value="Haem_Oase-like_multi-hlx"/>
</dbReference>
<keyword evidence="2" id="KW-1185">Reference proteome</keyword>
<dbReference type="AlphaFoldDB" id="V4REQ5"/>
<evidence type="ECO:0000313" key="1">
    <source>
        <dbReference type="EMBL" id="ESR23859.1"/>
    </source>
</evidence>
<organism evidence="1 2">
    <name type="scientific">Lutibaculum baratangense AMV1</name>
    <dbReference type="NCBI Taxonomy" id="631454"/>
    <lineage>
        <taxon>Bacteria</taxon>
        <taxon>Pseudomonadati</taxon>
        <taxon>Pseudomonadota</taxon>
        <taxon>Alphaproteobacteria</taxon>
        <taxon>Hyphomicrobiales</taxon>
        <taxon>Tepidamorphaceae</taxon>
        <taxon>Lutibaculum</taxon>
    </lineage>
</organism>
<proteinExistence type="predicted"/>
<accession>V4REQ5</accession>
<reference evidence="1 2" key="1">
    <citation type="journal article" date="2014" name="Genome Announc.">
        <title>Draft Genome Sequence of Lutibaculum baratangense Strain AMV1T, Isolated from a Mud Volcano in Andamans, India.</title>
        <authorList>
            <person name="Singh A."/>
            <person name="Sreenivas A."/>
            <person name="Sathyanarayana Reddy G."/>
            <person name="Pinnaka A.K."/>
            <person name="Shivaji S."/>
        </authorList>
    </citation>
    <scope>NUCLEOTIDE SEQUENCE [LARGE SCALE GENOMIC DNA]</scope>
    <source>
        <strain evidence="1 2">AMV1</strain>
    </source>
</reference>
<dbReference type="Proteomes" id="UP000017819">
    <property type="component" value="Unassembled WGS sequence"/>
</dbReference>
<evidence type="ECO:0000313" key="2">
    <source>
        <dbReference type="Proteomes" id="UP000017819"/>
    </source>
</evidence>
<name>V4REQ5_9HYPH</name>
<sequence length="208" mass="22744">MIPEAPPGVGSPLPAPSLLHDLRAATRFHHRDLEDDLSLTSRALTRDSYAQLLGLFYGFHRMHEPMLDRLFAGDEFWPPRRRLEPIVHDLRLLGRTETDLTDLPCAEVPPIGSRAGGLGCLYVFEGATLGGQVIARHLACSGDLPREAKSYFAGRGRRAGPMWRDTCAILEREVAPGDRPEAVAAACAVFSALHAWLAPFIEAGRVGT</sequence>
<dbReference type="STRING" id="631454.N177_2804"/>
<dbReference type="eggNOG" id="COG3230">
    <property type="taxonomic scope" value="Bacteria"/>
</dbReference>
<comment type="caution">
    <text evidence="1">The sequence shown here is derived from an EMBL/GenBank/DDBJ whole genome shotgun (WGS) entry which is preliminary data.</text>
</comment>
<dbReference type="CDD" id="cd19166">
    <property type="entry name" value="HemeO-bac"/>
    <property type="match status" value="1"/>
</dbReference>
<dbReference type="SUPFAM" id="SSF48613">
    <property type="entry name" value="Heme oxygenase-like"/>
    <property type="match status" value="1"/>
</dbReference>
<dbReference type="Gene3D" id="1.20.910.10">
    <property type="entry name" value="Heme oxygenase-like"/>
    <property type="match status" value="1"/>
</dbReference>
<dbReference type="OrthoDB" id="9149607at2"/>
<gene>
    <name evidence="1" type="ORF">N177_2804</name>
</gene>
<dbReference type="PATRIC" id="fig|631454.5.peg.2769"/>
<dbReference type="EMBL" id="AWXZ01000037">
    <property type="protein sequence ID" value="ESR23859.1"/>
    <property type="molecule type" value="Genomic_DNA"/>
</dbReference>